<proteinExistence type="predicted"/>
<dbReference type="Proteomes" id="UP000887569">
    <property type="component" value="Unplaced"/>
</dbReference>
<reference evidence="2" key="1">
    <citation type="submission" date="2022-11" db="UniProtKB">
        <authorList>
            <consortium name="WormBaseParasite"/>
        </authorList>
    </citation>
    <scope>IDENTIFICATION</scope>
</reference>
<organism evidence="1 2">
    <name type="scientific">Parascaris univalens</name>
    <name type="common">Nematode worm</name>
    <dbReference type="NCBI Taxonomy" id="6257"/>
    <lineage>
        <taxon>Eukaryota</taxon>
        <taxon>Metazoa</taxon>
        <taxon>Ecdysozoa</taxon>
        <taxon>Nematoda</taxon>
        <taxon>Chromadorea</taxon>
        <taxon>Rhabditida</taxon>
        <taxon>Spirurina</taxon>
        <taxon>Ascaridomorpha</taxon>
        <taxon>Ascaridoidea</taxon>
        <taxon>Ascarididae</taxon>
        <taxon>Parascaris</taxon>
    </lineage>
</organism>
<protein>
    <submittedName>
        <fullName evidence="2">Uncharacterized protein</fullName>
    </submittedName>
</protein>
<sequence>VRVCADLMDSSTNMFCAGEPNESTATISSAISSGSLFREAEEANAKRREKKPSSAPFCREHCMGVLTRFNYLCCIFARIVSVNPLEVEDFSGQINLGEAPTKHCKHDDGTHPYMDIKGESVTYKCSFLTASTFNHLRPIVAFHKRESCTLVIGNENYRCRIDCCAYFHCQCKSTYG</sequence>
<dbReference type="AlphaFoldDB" id="A0A915C7W2"/>
<dbReference type="WBParaSite" id="PgR094_g017_t03">
    <property type="protein sequence ID" value="PgR094_g017_t03"/>
    <property type="gene ID" value="PgR094_g017"/>
</dbReference>
<keyword evidence="1" id="KW-1185">Reference proteome</keyword>
<name>A0A915C7W2_PARUN</name>
<evidence type="ECO:0000313" key="1">
    <source>
        <dbReference type="Proteomes" id="UP000887569"/>
    </source>
</evidence>
<evidence type="ECO:0000313" key="2">
    <source>
        <dbReference type="WBParaSite" id="PgR094_g017_t03"/>
    </source>
</evidence>
<accession>A0A915C7W2</accession>